<keyword evidence="6" id="KW-0963">Cytoplasm</keyword>
<comment type="function">
    <text evidence="6">Catalytic subunit of the queuine tRNA-ribosyltransferase (TGT) that catalyzes the base-exchange of a guanine (G) residue with queuine (Q) at position 34 (anticodon wobble position) in tRNAs with GU(N) anticodons (tRNA-Asp, -Asn, -His and -Tyr), resulting in the hypermodified nucleoside queuosine (7-(((4,5-cis-dihydroxy-2-cyclopenten-1-yl)amino)methyl)-7-deazaguanosine). Catalysis occurs through a double-displacement mechanism. The nucleophile active site attacks the C1' of nucleotide 34 to detach the guanine base from the RNA, forming a covalent enzyme-RNA intermediate. The proton acceptor active site deprotonates the incoming queuine, allowing a nucleophilic attack on the C1' of the ribose to form the product.</text>
</comment>
<organism evidence="8 12">
    <name type="scientific">Didymodactylos carnosus</name>
    <dbReference type="NCBI Taxonomy" id="1234261"/>
    <lineage>
        <taxon>Eukaryota</taxon>
        <taxon>Metazoa</taxon>
        <taxon>Spiralia</taxon>
        <taxon>Gnathifera</taxon>
        <taxon>Rotifera</taxon>
        <taxon>Eurotatoria</taxon>
        <taxon>Bdelloidea</taxon>
        <taxon>Philodinida</taxon>
        <taxon>Philodinidae</taxon>
        <taxon>Didymodactylos</taxon>
    </lineage>
</organism>
<feature type="binding site" evidence="6">
    <location>
        <begin position="110"/>
        <end position="114"/>
    </location>
    <ligand>
        <name>substrate</name>
    </ligand>
</feature>
<evidence type="ECO:0000256" key="3">
    <source>
        <dbReference type="ARBA" id="ARBA00022694"/>
    </source>
</evidence>
<dbReference type="Gene3D" id="3.20.20.105">
    <property type="entry name" value="Queuine tRNA-ribosyltransferase-like"/>
    <property type="match status" value="2"/>
</dbReference>
<dbReference type="NCBIfam" id="TIGR00449">
    <property type="entry name" value="tgt_general"/>
    <property type="match status" value="2"/>
</dbReference>
<dbReference type="EC" id="2.4.2.64" evidence="6"/>
<keyword evidence="4 6" id="KW-0479">Metal-binding</keyword>
<dbReference type="EMBL" id="CAJOBC010000443">
    <property type="protein sequence ID" value="CAF3586891.1"/>
    <property type="molecule type" value="Genomic_DNA"/>
</dbReference>
<dbReference type="OrthoDB" id="10249838at2759"/>
<evidence type="ECO:0000256" key="1">
    <source>
        <dbReference type="ARBA" id="ARBA00022676"/>
    </source>
</evidence>
<proteinExistence type="inferred from homology"/>
<reference evidence="8" key="1">
    <citation type="submission" date="2021-02" db="EMBL/GenBank/DDBJ databases">
        <authorList>
            <person name="Nowell W R."/>
        </authorList>
    </citation>
    <scope>NUCLEOTIDE SEQUENCE</scope>
</reference>
<feature type="binding site" evidence="6">
    <location>
        <position position="374"/>
    </location>
    <ligand>
        <name>Zn(2+)</name>
        <dbReference type="ChEBI" id="CHEBI:29105"/>
    </ligand>
</feature>
<evidence type="ECO:0000256" key="2">
    <source>
        <dbReference type="ARBA" id="ARBA00022679"/>
    </source>
</evidence>
<dbReference type="GO" id="GO:0006400">
    <property type="term" value="P:tRNA modification"/>
    <property type="evidence" value="ECO:0007669"/>
    <property type="project" value="InterPro"/>
</dbReference>
<keyword evidence="5 6" id="KW-0862">Zinc</keyword>
<feature type="domain" description="tRNA-guanine(15) transglycosylase-like" evidence="7">
    <location>
        <begin position="209"/>
        <end position="436"/>
    </location>
</feature>
<evidence type="ECO:0000313" key="9">
    <source>
        <dbReference type="EMBL" id="CAF0983046.1"/>
    </source>
</evidence>
<dbReference type="GO" id="GO:0005829">
    <property type="term" value="C:cytosol"/>
    <property type="evidence" value="ECO:0007669"/>
    <property type="project" value="TreeGrafter"/>
</dbReference>
<dbReference type="InterPro" id="IPR004803">
    <property type="entry name" value="TGT"/>
</dbReference>
<gene>
    <name evidence="8" type="ORF">GPM918_LOCUS3556</name>
    <name evidence="9" type="ORF">OVA965_LOCUS13686</name>
    <name evidence="10" type="ORF">SRO942_LOCUS3556</name>
    <name evidence="11" type="ORF">TMI583_LOCUS13689</name>
</gene>
<evidence type="ECO:0000313" key="10">
    <source>
        <dbReference type="EMBL" id="CAF3586891.1"/>
    </source>
</evidence>
<evidence type="ECO:0000313" key="8">
    <source>
        <dbReference type="EMBL" id="CAF0801822.1"/>
    </source>
</evidence>
<feature type="active site" description="Nucleophile" evidence="6">
    <location>
        <position position="336"/>
    </location>
</feature>
<dbReference type="PANTHER" id="PTHR43530">
    <property type="entry name" value="QUEUINE TRNA-RIBOSYLTRANSFERASE CATALYTIC SUBUNIT 1"/>
    <property type="match status" value="1"/>
</dbReference>
<comment type="subcellular location">
    <subcellularLocation>
        <location evidence="6">Cytoplasm</location>
    </subcellularLocation>
</comment>
<dbReference type="Proteomes" id="UP000663829">
    <property type="component" value="Unassembled WGS sequence"/>
</dbReference>
<dbReference type="InterPro" id="IPR036511">
    <property type="entry name" value="TGT-like_sf"/>
</dbReference>
<feature type="binding site" evidence="6">
    <location>
        <position position="379"/>
    </location>
    <ligand>
        <name>Zn(2+)</name>
        <dbReference type="ChEBI" id="CHEBI:29105"/>
    </ligand>
</feature>
<dbReference type="Pfam" id="PF01702">
    <property type="entry name" value="TGT"/>
    <property type="match status" value="2"/>
</dbReference>
<dbReference type="GO" id="GO:0008479">
    <property type="term" value="F:tRNA-guanosine(34) queuine transglycosylase activity"/>
    <property type="evidence" value="ECO:0007669"/>
    <property type="project" value="UniProtKB-UniRule"/>
</dbReference>
<feature type="binding site" evidence="6">
    <location>
        <position position="376"/>
    </location>
    <ligand>
        <name>Zn(2+)</name>
        <dbReference type="ChEBI" id="CHEBI:29105"/>
    </ligand>
</feature>
<dbReference type="EMBL" id="CAJOBA010005750">
    <property type="protein sequence ID" value="CAF3753542.1"/>
    <property type="molecule type" value="Genomic_DNA"/>
</dbReference>
<sequence>MIKSLLKMIIRESTSLALKFEVLAECQTTKARVSRLTLPHVPEGIQTPVFMPVGTQGTLKGLTPEQLKQIDCKLILANTYHLGHRPGPELLQKMSGLHAFMHWNGALLTDSGGFQMVSLVKLSEVTEEGVQFQSPHDNTQMLLTPEKSIEIQNVIVQSLAYNSNNYPLTAGWNKTQILSPLHLKNTSAIVHARNEQNIAKYTLRHIHCADIIMQLDDVVSSTITGPRVEEAMWRSLRWLDRCMKAHQRPTEQNLFPIVQGGLDSQLRTKSLEEIIKRDCPGYAIGGLSGGEDKDQFWRIVTLCTDYLPKEKPRYLMGVGFAIDLVICSALGCDMFDCVFPTRTARFGCALVDSGQLNLNKSQYVKDYRKIDDDCSCYTCKNYTRSYLNTIVSNETTACHLITIHNVAYQMRLMARIRQAIIEQRYPEFIRHFVQIYFQDKSVPDWVTNSLKSVNITL</sequence>
<feature type="binding site" evidence="6">
    <location>
        <position position="286"/>
    </location>
    <ligand>
        <name>substrate</name>
    </ligand>
</feature>
<dbReference type="GO" id="GO:0046872">
    <property type="term" value="F:metal ion binding"/>
    <property type="evidence" value="ECO:0007669"/>
    <property type="project" value="UniProtKB-KW"/>
</dbReference>
<dbReference type="EMBL" id="CAJNOQ010000443">
    <property type="protein sequence ID" value="CAF0801822.1"/>
    <property type="molecule type" value="Genomic_DNA"/>
</dbReference>
<dbReference type="PANTHER" id="PTHR43530:SF1">
    <property type="entry name" value="QUEUINE TRNA-RIBOSYLTRANSFERASE CATALYTIC SUBUNIT 1"/>
    <property type="match status" value="1"/>
</dbReference>
<feature type="region of interest" description="RNA binding; important for wobble base 34 recognition" evidence="6">
    <location>
        <begin position="341"/>
        <end position="345"/>
    </location>
</feature>
<keyword evidence="3 6" id="KW-0819">tRNA processing</keyword>
<evidence type="ECO:0000256" key="5">
    <source>
        <dbReference type="ARBA" id="ARBA00022833"/>
    </source>
</evidence>
<feature type="domain" description="tRNA-guanine(15) transglycosylase-like" evidence="7">
    <location>
        <begin position="29"/>
        <end position="155"/>
    </location>
</feature>
<keyword evidence="1 6" id="KW-0328">Glycosyltransferase</keyword>
<keyword evidence="12" id="KW-1185">Reference proteome</keyword>
<feature type="binding site" evidence="6">
    <location>
        <position position="216"/>
    </location>
    <ligand>
        <name>substrate</name>
    </ligand>
</feature>
<feature type="binding site" evidence="6">
    <location>
        <position position="259"/>
    </location>
    <ligand>
        <name>substrate</name>
    </ligand>
</feature>
<name>A0A813SYS5_9BILA</name>
<comment type="cofactor">
    <cofactor evidence="6">
        <name>Zn(2+)</name>
        <dbReference type="ChEBI" id="CHEBI:29105"/>
    </cofactor>
</comment>
<feature type="active site" description="Proton acceptor" evidence="6">
    <location>
        <position position="110"/>
    </location>
</feature>
<keyword evidence="2 6" id="KW-0808">Transferase</keyword>
<comment type="caution">
    <text evidence="8">The sequence shown here is derived from an EMBL/GenBank/DDBJ whole genome shotgun (WGS) entry which is preliminary data.</text>
</comment>
<evidence type="ECO:0000313" key="12">
    <source>
        <dbReference type="Proteomes" id="UP000663829"/>
    </source>
</evidence>
<evidence type="ECO:0000256" key="4">
    <source>
        <dbReference type="ARBA" id="ARBA00022723"/>
    </source>
</evidence>
<dbReference type="Proteomes" id="UP000682733">
    <property type="component" value="Unassembled WGS sequence"/>
</dbReference>
<dbReference type="AlphaFoldDB" id="A0A813SYS5"/>
<feature type="binding site" evidence="6">
    <location>
        <position position="404"/>
    </location>
    <ligand>
        <name>Zn(2+)</name>
        <dbReference type="ChEBI" id="CHEBI:29105"/>
    </ligand>
</feature>
<dbReference type="SUPFAM" id="SSF51713">
    <property type="entry name" value="tRNA-guanine transglycosylase"/>
    <property type="match status" value="2"/>
</dbReference>
<evidence type="ECO:0000256" key="6">
    <source>
        <dbReference type="HAMAP-Rule" id="MF_03218"/>
    </source>
</evidence>
<comment type="similarity">
    <text evidence="6">Belongs to the queuine tRNA-ribosyltransferase family.</text>
</comment>
<dbReference type="EMBL" id="CAJNOK010005744">
    <property type="protein sequence ID" value="CAF0983046.1"/>
    <property type="molecule type" value="Genomic_DNA"/>
</dbReference>
<evidence type="ECO:0000259" key="7">
    <source>
        <dbReference type="Pfam" id="PF01702"/>
    </source>
</evidence>
<accession>A0A813SYS5</accession>
<dbReference type="InterPro" id="IPR002616">
    <property type="entry name" value="tRNA_ribo_trans-like"/>
</dbReference>
<dbReference type="Proteomes" id="UP000677228">
    <property type="component" value="Unassembled WGS sequence"/>
</dbReference>
<comment type="catalytic activity">
    <reaction evidence="6">
        <text>guanosine(34) in tRNA + queuine = queuosine(34) in tRNA + guanine</text>
        <dbReference type="Rhea" id="RHEA:16633"/>
        <dbReference type="Rhea" id="RHEA-COMP:10341"/>
        <dbReference type="Rhea" id="RHEA-COMP:18571"/>
        <dbReference type="ChEBI" id="CHEBI:16235"/>
        <dbReference type="ChEBI" id="CHEBI:17433"/>
        <dbReference type="ChEBI" id="CHEBI:74269"/>
        <dbReference type="ChEBI" id="CHEBI:194431"/>
        <dbReference type="EC" id="2.4.2.64"/>
    </reaction>
</comment>
<evidence type="ECO:0000313" key="11">
    <source>
        <dbReference type="EMBL" id="CAF3753542.1"/>
    </source>
</evidence>
<feature type="region of interest" description="RNA binding" evidence="6">
    <location>
        <begin position="317"/>
        <end position="323"/>
    </location>
</feature>
<dbReference type="HAMAP" id="MF_00168">
    <property type="entry name" value="Q_tRNA_Tgt"/>
    <property type="match status" value="1"/>
</dbReference>
<dbReference type="Proteomes" id="UP000681722">
    <property type="component" value="Unassembled WGS sequence"/>
</dbReference>
<protein>
    <recommendedName>
        <fullName evidence="6">Queuine tRNA-ribosyltransferase catalytic subunit 1</fullName>
        <ecNumber evidence="6">2.4.2.64</ecNumber>
    </recommendedName>
    <alternativeName>
        <fullName evidence="6">Guanine insertion enzyme</fullName>
    </alternativeName>
    <alternativeName>
        <fullName evidence="6">tRNA-guanine transglycosylase</fullName>
    </alternativeName>
</protein>
<comment type="subunit">
    <text evidence="6">Heterodimer of a catalytic subunit and an accessory subunit.</text>
</comment>